<name>A0AA37XBI7_9MICO</name>
<proteinExistence type="inferred from homology"/>
<evidence type="ECO:0000313" key="9">
    <source>
        <dbReference type="Proteomes" id="UP001157160"/>
    </source>
</evidence>
<feature type="domain" description="NADP-dependent oxidoreductase" evidence="7">
    <location>
        <begin position="18"/>
        <end position="261"/>
    </location>
</feature>
<evidence type="ECO:0000259" key="7">
    <source>
        <dbReference type="Pfam" id="PF00248"/>
    </source>
</evidence>
<keyword evidence="3" id="KW-0560">Oxidoreductase</keyword>
<dbReference type="PROSITE" id="PS00798">
    <property type="entry name" value="ALDOKETO_REDUCTASE_1"/>
    <property type="match status" value="1"/>
</dbReference>
<dbReference type="Pfam" id="PF00248">
    <property type="entry name" value="Aldo_ket_red"/>
    <property type="match status" value="1"/>
</dbReference>
<dbReference type="Proteomes" id="UP001157160">
    <property type="component" value="Unassembled WGS sequence"/>
</dbReference>
<reference evidence="8 9" key="1">
    <citation type="journal article" date="2014" name="Int. J. Syst. Evol. Microbiol.">
        <title>Complete genome sequence of Corynebacterium casei LMG S-19264T (=DSM 44701T), isolated from a smear-ripened cheese.</title>
        <authorList>
            <consortium name="US DOE Joint Genome Institute (JGI-PGF)"/>
            <person name="Walter F."/>
            <person name="Albersmeier A."/>
            <person name="Kalinowski J."/>
            <person name="Ruckert C."/>
        </authorList>
    </citation>
    <scope>NUCLEOTIDE SEQUENCE [LARGE SCALE GENOMIC DNA]</scope>
    <source>
        <strain evidence="8 9">NBRC 112289</strain>
    </source>
</reference>
<dbReference type="InterPro" id="IPR018170">
    <property type="entry name" value="Aldo/ket_reductase_CS"/>
</dbReference>
<feature type="active site" description="Proton donor" evidence="4">
    <location>
        <position position="51"/>
    </location>
</feature>
<protein>
    <submittedName>
        <fullName evidence="8">Oxidoreductase</fullName>
    </submittedName>
</protein>
<gene>
    <name evidence="8" type="ORF">GCM10025874_07050</name>
</gene>
<dbReference type="PANTHER" id="PTHR43827:SF3">
    <property type="entry name" value="NADP-DEPENDENT OXIDOREDUCTASE DOMAIN-CONTAINING PROTEIN"/>
    <property type="match status" value="1"/>
</dbReference>
<evidence type="ECO:0000256" key="4">
    <source>
        <dbReference type="PIRSR" id="PIRSR000097-1"/>
    </source>
</evidence>
<evidence type="ECO:0000256" key="6">
    <source>
        <dbReference type="PIRSR" id="PIRSR000097-3"/>
    </source>
</evidence>
<dbReference type="InterPro" id="IPR020471">
    <property type="entry name" value="AKR"/>
</dbReference>
<dbReference type="PRINTS" id="PR00069">
    <property type="entry name" value="ALDKETRDTASE"/>
</dbReference>
<organism evidence="8 9">
    <name type="scientific">Arenivirga flava</name>
    <dbReference type="NCBI Taxonomy" id="1930060"/>
    <lineage>
        <taxon>Bacteria</taxon>
        <taxon>Bacillati</taxon>
        <taxon>Actinomycetota</taxon>
        <taxon>Actinomycetes</taxon>
        <taxon>Micrococcales</taxon>
        <taxon>Microbacteriaceae</taxon>
        <taxon>Arenivirga</taxon>
    </lineage>
</organism>
<dbReference type="PROSITE" id="PS00062">
    <property type="entry name" value="ALDOKETO_REDUCTASE_2"/>
    <property type="match status" value="1"/>
</dbReference>
<accession>A0AA37XBI7</accession>
<dbReference type="PANTHER" id="PTHR43827">
    <property type="entry name" value="2,5-DIKETO-D-GLUCONIC ACID REDUCTASE"/>
    <property type="match status" value="1"/>
</dbReference>
<sequence length="276" mass="30036">MLTAPLIPLNDGRSIPQLGLGTWPLDDDGAERAVLDALEIGYRHVDSARRYGNERGVGRGVIASGLPREDVWVTTKLDGEFQGEDRAVAGLEGSLELMGLDYVDLLLIHWPLPARGEYASTFRTFAGLRERGLARSIGVSNFTAEHLRALEQETGLVPAVNQIQIDPTIPREAQRAYAAEHGIVTQSWSPIGQGGDLLQHPAISAIAEEHGRTPAQIVLRWHVQQGLVPLPKSQNPERMRANLDVFDFVLDDAQLARLGELSQGPDAGVDSDVDGH</sequence>
<dbReference type="AlphaFoldDB" id="A0AA37XBI7"/>
<comment type="similarity">
    <text evidence="1">Belongs to the aldo/keto reductase family.</text>
</comment>
<dbReference type="FunFam" id="3.20.20.100:FF:000002">
    <property type="entry name" value="2,5-diketo-D-gluconic acid reductase A"/>
    <property type="match status" value="1"/>
</dbReference>
<evidence type="ECO:0000313" key="8">
    <source>
        <dbReference type="EMBL" id="GMA27452.1"/>
    </source>
</evidence>
<dbReference type="Gene3D" id="3.20.20.100">
    <property type="entry name" value="NADP-dependent oxidoreductase domain"/>
    <property type="match status" value="1"/>
</dbReference>
<keyword evidence="9" id="KW-1185">Reference proteome</keyword>
<dbReference type="SUPFAM" id="SSF51430">
    <property type="entry name" value="NAD(P)-linked oxidoreductase"/>
    <property type="match status" value="1"/>
</dbReference>
<dbReference type="RefSeq" id="WP_284230064.1">
    <property type="nucleotide sequence ID" value="NZ_BSUL01000001.1"/>
</dbReference>
<dbReference type="GO" id="GO:0016616">
    <property type="term" value="F:oxidoreductase activity, acting on the CH-OH group of donors, NAD or NADP as acceptor"/>
    <property type="evidence" value="ECO:0007669"/>
    <property type="project" value="UniProtKB-ARBA"/>
</dbReference>
<dbReference type="EMBL" id="BSUL01000001">
    <property type="protein sequence ID" value="GMA27452.1"/>
    <property type="molecule type" value="Genomic_DNA"/>
</dbReference>
<feature type="binding site" evidence="5">
    <location>
        <position position="109"/>
    </location>
    <ligand>
        <name>substrate</name>
    </ligand>
</feature>
<evidence type="ECO:0000256" key="5">
    <source>
        <dbReference type="PIRSR" id="PIRSR000097-2"/>
    </source>
</evidence>
<keyword evidence="2" id="KW-0521">NADP</keyword>
<comment type="caution">
    <text evidence="8">The sequence shown here is derived from an EMBL/GenBank/DDBJ whole genome shotgun (WGS) entry which is preliminary data.</text>
</comment>
<evidence type="ECO:0000256" key="3">
    <source>
        <dbReference type="ARBA" id="ARBA00023002"/>
    </source>
</evidence>
<evidence type="ECO:0000256" key="1">
    <source>
        <dbReference type="ARBA" id="ARBA00007905"/>
    </source>
</evidence>
<feature type="site" description="Lowers pKa of active site Tyr" evidence="6">
    <location>
        <position position="76"/>
    </location>
</feature>
<dbReference type="PIRSF" id="PIRSF000097">
    <property type="entry name" value="AKR"/>
    <property type="match status" value="1"/>
</dbReference>
<evidence type="ECO:0000256" key="2">
    <source>
        <dbReference type="ARBA" id="ARBA00022857"/>
    </source>
</evidence>
<dbReference type="InterPro" id="IPR023210">
    <property type="entry name" value="NADP_OxRdtase_dom"/>
</dbReference>
<dbReference type="InterPro" id="IPR036812">
    <property type="entry name" value="NAD(P)_OxRdtase_dom_sf"/>
</dbReference>